<dbReference type="GO" id="GO:0042273">
    <property type="term" value="P:ribosomal large subunit biogenesis"/>
    <property type="evidence" value="ECO:0007669"/>
    <property type="project" value="InterPro"/>
</dbReference>
<evidence type="ECO:0000256" key="3">
    <source>
        <dbReference type="ARBA" id="ARBA00014234"/>
    </source>
</evidence>
<dbReference type="PANTHER" id="PTHR16038">
    <property type="entry name" value="NOP SEVEN ASSOCIATED PROTEIN 1"/>
    <property type="match status" value="1"/>
</dbReference>
<dbReference type="SUPFAM" id="SSF50978">
    <property type="entry name" value="WD40 repeat-like"/>
    <property type="match status" value="1"/>
</dbReference>
<evidence type="ECO:0000313" key="4">
    <source>
        <dbReference type="EMBL" id="KAJ2782889.1"/>
    </source>
</evidence>
<comment type="similarity">
    <text evidence="1">Belongs to the NSA1 family.</text>
</comment>
<dbReference type="GO" id="GO:0005730">
    <property type="term" value="C:nucleolus"/>
    <property type="evidence" value="ECO:0007669"/>
    <property type="project" value="InterPro"/>
</dbReference>
<comment type="subunit">
    <text evidence="2">Component of the pre-66S ribosomal particle.</text>
</comment>
<accession>A0A9W8LKI7</accession>
<evidence type="ECO:0000313" key="5">
    <source>
        <dbReference type="Proteomes" id="UP001140172"/>
    </source>
</evidence>
<evidence type="ECO:0000256" key="1">
    <source>
        <dbReference type="ARBA" id="ARBA00007861"/>
    </source>
</evidence>
<keyword evidence="5" id="KW-1185">Reference proteome</keyword>
<protein>
    <recommendedName>
        <fullName evidence="3">Ribosome biogenesis protein NSA1</fullName>
    </recommendedName>
</protein>
<sequence>MRFYTGDEAGLIKVVDIDHKVSLLEAQSKAAKKVRADAKAKINAKPGEKVEIADNILSGVEVNNFSGSVSKERTVQQMITGSYEDEQAFFVARKNGDIEALSKATGQSLYVYSEPDFTENISVKHKGKYINGRNYVGLGAGKEGFVSCSNMGEVRFQRFEDANSAGMMKLPVGVVKMRSHKDKFTLFAAGGHEQELSIWDAETACSGDSYLEPVSEPLFRSQNVEDDWLGLRVPVWITDMQFLDANTTNPQMAVSTGHKHIRIYDTKAQRRPVHSWEIGKNPILHTLASHVKPELFISDNLGNMQQLDLRNGKIVGSYKGIAGAVADMALSEDGKKVAEVGLDRFLRVYEADGMRRMLHRAYIKQRVTAVVWDWDVKDIDQVDIDRQETEDIWESMETLGKKPNKRKAKEVV</sequence>
<dbReference type="InterPro" id="IPR037379">
    <property type="entry name" value="WDR74/Nsa1"/>
</dbReference>
<comment type="caution">
    <text evidence="4">The sequence shown here is derived from an EMBL/GenBank/DDBJ whole genome shotgun (WGS) entry which is preliminary data.</text>
</comment>
<dbReference type="AlphaFoldDB" id="A0A9W8LKI7"/>
<dbReference type="EMBL" id="JANBUM010000161">
    <property type="protein sequence ID" value="KAJ2782889.1"/>
    <property type="molecule type" value="Genomic_DNA"/>
</dbReference>
<reference evidence="4" key="1">
    <citation type="submission" date="2022-07" db="EMBL/GenBank/DDBJ databases">
        <title>Phylogenomic reconstructions and comparative analyses of Kickxellomycotina fungi.</title>
        <authorList>
            <person name="Reynolds N.K."/>
            <person name="Stajich J.E."/>
            <person name="Barry K."/>
            <person name="Grigoriev I.V."/>
            <person name="Crous P."/>
            <person name="Smith M.E."/>
        </authorList>
    </citation>
    <scope>NUCLEOTIDE SEQUENCE</scope>
    <source>
        <strain evidence="4">BCRC 34489</strain>
    </source>
</reference>
<dbReference type="Gene3D" id="2.130.10.10">
    <property type="entry name" value="YVTN repeat-like/Quinoprotein amine dehydrogenase"/>
    <property type="match status" value="2"/>
</dbReference>
<gene>
    <name evidence="4" type="primary">NSA1</name>
    <name evidence="4" type="ORF">GGI15_002766</name>
</gene>
<dbReference type="GO" id="GO:0030687">
    <property type="term" value="C:preribosome, large subunit precursor"/>
    <property type="evidence" value="ECO:0007669"/>
    <property type="project" value="TreeGrafter"/>
</dbReference>
<dbReference type="InterPro" id="IPR015943">
    <property type="entry name" value="WD40/YVTN_repeat-like_dom_sf"/>
</dbReference>
<dbReference type="InterPro" id="IPR036322">
    <property type="entry name" value="WD40_repeat_dom_sf"/>
</dbReference>
<name>A0A9W8LKI7_9FUNG</name>
<proteinExistence type="inferred from homology"/>
<dbReference type="OrthoDB" id="18388at2759"/>
<evidence type="ECO:0000256" key="2">
    <source>
        <dbReference type="ARBA" id="ARBA00011187"/>
    </source>
</evidence>
<organism evidence="4 5">
    <name type="scientific">Coemansia interrupta</name>
    <dbReference type="NCBI Taxonomy" id="1126814"/>
    <lineage>
        <taxon>Eukaryota</taxon>
        <taxon>Fungi</taxon>
        <taxon>Fungi incertae sedis</taxon>
        <taxon>Zoopagomycota</taxon>
        <taxon>Kickxellomycotina</taxon>
        <taxon>Kickxellomycetes</taxon>
        <taxon>Kickxellales</taxon>
        <taxon>Kickxellaceae</taxon>
        <taxon>Coemansia</taxon>
    </lineage>
</organism>
<dbReference type="PANTHER" id="PTHR16038:SF4">
    <property type="entry name" value="WD REPEAT-CONTAINING PROTEIN 74"/>
    <property type="match status" value="1"/>
</dbReference>
<dbReference type="Proteomes" id="UP001140172">
    <property type="component" value="Unassembled WGS sequence"/>
</dbReference>